<dbReference type="InterPro" id="IPR029045">
    <property type="entry name" value="ClpP/crotonase-like_dom_sf"/>
</dbReference>
<evidence type="ECO:0000256" key="3">
    <source>
        <dbReference type="ARBA" id="ARBA00022801"/>
    </source>
</evidence>
<organism evidence="9 10">
    <name type="scientific">Rhodopirellula sallentina SM41</name>
    <dbReference type="NCBI Taxonomy" id="1263870"/>
    <lineage>
        <taxon>Bacteria</taxon>
        <taxon>Pseudomonadati</taxon>
        <taxon>Planctomycetota</taxon>
        <taxon>Planctomycetia</taxon>
        <taxon>Pirellulales</taxon>
        <taxon>Pirellulaceae</taxon>
        <taxon>Rhodopirellula</taxon>
    </lineage>
</organism>
<dbReference type="GO" id="GO:0004175">
    <property type="term" value="F:endopeptidase activity"/>
    <property type="evidence" value="ECO:0007669"/>
    <property type="project" value="TreeGrafter"/>
</dbReference>
<dbReference type="CDD" id="cd07560">
    <property type="entry name" value="Peptidase_S41_CPP"/>
    <property type="match status" value="1"/>
</dbReference>
<dbReference type="SMART" id="SM00245">
    <property type="entry name" value="TSPc"/>
    <property type="match status" value="1"/>
</dbReference>
<dbReference type="AlphaFoldDB" id="M5TY44"/>
<evidence type="ECO:0000256" key="4">
    <source>
        <dbReference type="ARBA" id="ARBA00022825"/>
    </source>
</evidence>
<dbReference type="InterPro" id="IPR004447">
    <property type="entry name" value="Peptidase_S41A"/>
</dbReference>
<accession>M5TY44</accession>
<dbReference type="SUPFAM" id="SSF52096">
    <property type="entry name" value="ClpP/crotonase"/>
    <property type="match status" value="1"/>
</dbReference>
<feature type="compositionally biased region" description="Basic and acidic residues" evidence="6">
    <location>
        <begin position="491"/>
        <end position="504"/>
    </location>
</feature>
<evidence type="ECO:0000313" key="9">
    <source>
        <dbReference type="EMBL" id="EMI54137.1"/>
    </source>
</evidence>
<dbReference type="Proteomes" id="UP000011885">
    <property type="component" value="Unassembled WGS sequence"/>
</dbReference>
<dbReference type="InterPro" id="IPR001478">
    <property type="entry name" value="PDZ"/>
</dbReference>
<evidence type="ECO:0000256" key="1">
    <source>
        <dbReference type="ARBA" id="ARBA00009179"/>
    </source>
</evidence>
<dbReference type="PROSITE" id="PS51257">
    <property type="entry name" value="PROKAR_LIPOPROTEIN"/>
    <property type="match status" value="1"/>
</dbReference>
<dbReference type="InterPro" id="IPR036034">
    <property type="entry name" value="PDZ_sf"/>
</dbReference>
<feature type="domain" description="Tail specific protease" evidence="8">
    <location>
        <begin position="161"/>
        <end position="372"/>
    </location>
</feature>
<feature type="compositionally biased region" description="Acidic residues" evidence="6">
    <location>
        <begin position="434"/>
        <end position="445"/>
    </location>
</feature>
<sequence>MLPRNLTIICITLVVSSACHVLQQRTHTALLVGEALEMIDRYYVEPVDDRELIVSALSGMTSTLDQHSEFIPPSDYQSFQDSIQQEFAGIGIYVDQPAQGKPVRVITPLVGSPALEAGVLPGDQILIVDDENVSTWDIREVSDRLRGPIGTTVNLTLRRGDEEVETKIVRDRIQMESVIGDHRDKNNRWVYRLANNPRVAYVRMTSFGDKTVGELGKVLRDLNNDFEALVLDLRGNGGGLLSAAVDVADMFLDSGKIVSTKTRGGRLEEEAVATPGTLVATDIPMAILIDHDSASASEIVTACLQDHGRAIVGGTRSFGKGTVQNILPLEYGRSALRLTVAKYYRPSDRNIHRGKDDDEDDVWGVVPDEGLNIELDLATLRRLMTLWQEASYPSLKGIDRNMFSIVSADESPENGDETDTAETDTDVDVAKDDASEDELNEDQSDANELAGEETVWSLDKPLVAVVERMLSKDDGAESVENSDPQTDENNAENKAEDVDQNKAA</sequence>
<dbReference type="Gene3D" id="3.90.226.10">
    <property type="entry name" value="2-enoyl-CoA Hydratase, Chain A, domain 1"/>
    <property type="match status" value="1"/>
</dbReference>
<dbReference type="Gene3D" id="3.30.750.44">
    <property type="match status" value="1"/>
</dbReference>
<dbReference type="GO" id="GO:0007165">
    <property type="term" value="P:signal transduction"/>
    <property type="evidence" value="ECO:0007669"/>
    <property type="project" value="TreeGrafter"/>
</dbReference>
<dbReference type="Gene3D" id="2.30.42.10">
    <property type="match status" value="1"/>
</dbReference>
<gene>
    <name evidence="9" type="ORF">RSSM_04424</name>
</gene>
<evidence type="ECO:0000256" key="6">
    <source>
        <dbReference type="SAM" id="MobiDB-lite"/>
    </source>
</evidence>
<feature type="region of interest" description="Disordered" evidence="6">
    <location>
        <begin position="408"/>
        <end position="457"/>
    </location>
</feature>
<reference evidence="9 10" key="1">
    <citation type="journal article" date="2013" name="Mar. Genomics">
        <title>Expression of sulfatases in Rhodopirellula baltica and the diversity of sulfatases in the genus Rhodopirellula.</title>
        <authorList>
            <person name="Wegner C.E."/>
            <person name="Richter-Heitmann T."/>
            <person name="Klindworth A."/>
            <person name="Klockow C."/>
            <person name="Richter M."/>
            <person name="Achstetter T."/>
            <person name="Glockner F.O."/>
            <person name="Harder J."/>
        </authorList>
    </citation>
    <scope>NUCLEOTIDE SEQUENCE [LARGE SCALE GENOMIC DNA]</scope>
    <source>
        <strain evidence="9 10">SM41</strain>
    </source>
</reference>
<comment type="caution">
    <text evidence="9">The sequence shown here is derived from an EMBL/GenBank/DDBJ whole genome shotgun (WGS) entry which is preliminary data.</text>
</comment>
<dbReference type="InterPro" id="IPR005151">
    <property type="entry name" value="Tail-specific_protease"/>
</dbReference>
<evidence type="ECO:0000259" key="7">
    <source>
        <dbReference type="SMART" id="SM00228"/>
    </source>
</evidence>
<evidence type="ECO:0000259" key="8">
    <source>
        <dbReference type="SMART" id="SM00245"/>
    </source>
</evidence>
<keyword evidence="2 5" id="KW-0645">Protease</keyword>
<dbReference type="PANTHER" id="PTHR32060:SF30">
    <property type="entry name" value="CARBOXY-TERMINAL PROCESSING PROTEASE CTPA"/>
    <property type="match status" value="1"/>
</dbReference>
<dbReference type="InterPro" id="IPR041489">
    <property type="entry name" value="PDZ_6"/>
</dbReference>
<dbReference type="PANTHER" id="PTHR32060">
    <property type="entry name" value="TAIL-SPECIFIC PROTEASE"/>
    <property type="match status" value="1"/>
</dbReference>
<evidence type="ECO:0000313" key="10">
    <source>
        <dbReference type="Proteomes" id="UP000011885"/>
    </source>
</evidence>
<dbReference type="EC" id="3.4.21.-" evidence="9"/>
<evidence type="ECO:0000256" key="2">
    <source>
        <dbReference type="ARBA" id="ARBA00022670"/>
    </source>
</evidence>
<dbReference type="EMBL" id="ANOH01000297">
    <property type="protein sequence ID" value="EMI54137.1"/>
    <property type="molecule type" value="Genomic_DNA"/>
</dbReference>
<feature type="compositionally biased region" description="Acidic residues" evidence="6">
    <location>
        <begin position="410"/>
        <end position="427"/>
    </location>
</feature>
<name>M5TY44_9BACT</name>
<dbReference type="Pfam" id="PF03572">
    <property type="entry name" value="Peptidase_S41"/>
    <property type="match status" value="1"/>
</dbReference>
<feature type="domain" description="PDZ" evidence="7">
    <location>
        <begin position="88"/>
        <end position="161"/>
    </location>
</feature>
<keyword evidence="10" id="KW-1185">Reference proteome</keyword>
<dbReference type="GO" id="GO:0008236">
    <property type="term" value="F:serine-type peptidase activity"/>
    <property type="evidence" value="ECO:0007669"/>
    <property type="project" value="UniProtKB-KW"/>
</dbReference>
<dbReference type="CDD" id="cd06782">
    <property type="entry name" value="cpPDZ_CPP-like"/>
    <property type="match status" value="1"/>
</dbReference>
<dbReference type="PATRIC" id="fig|1263870.3.peg.4680"/>
<proteinExistence type="inferred from homology"/>
<keyword evidence="3 5" id="KW-0378">Hydrolase</keyword>
<protein>
    <submittedName>
        <fullName evidence="9">Peptidase S41A</fullName>
        <ecNumber evidence="9">3.4.21.-</ecNumber>
    </submittedName>
</protein>
<evidence type="ECO:0000256" key="5">
    <source>
        <dbReference type="RuleBase" id="RU004404"/>
    </source>
</evidence>
<comment type="similarity">
    <text evidence="1 5">Belongs to the peptidase S41A family.</text>
</comment>
<dbReference type="NCBIfam" id="TIGR00225">
    <property type="entry name" value="prc"/>
    <property type="match status" value="1"/>
</dbReference>
<dbReference type="OrthoDB" id="9812068at2"/>
<dbReference type="Pfam" id="PF17820">
    <property type="entry name" value="PDZ_6"/>
    <property type="match status" value="1"/>
</dbReference>
<dbReference type="GO" id="GO:0030288">
    <property type="term" value="C:outer membrane-bounded periplasmic space"/>
    <property type="evidence" value="ECO:0007669"/>
    <property type="project" value="TreeGrafter"/>
</dbReference>
<feature type="region of interest" description="Disordered" evidence="6">
    <location>
        <begin position="469"/>
        <end position="504"/>
    </location>
</feature>
<dbReference type="SUPFAM" id="SSF50156">
    <property type="entry name" value="PDZ domain-like"/>
    <property type="match status" value="1"/>
</dbReference>
<dbReference type="SMART" id="SM00228">
    <property type="entry name" value="PDZ"/>
    <property type="match status" value="1"/>
</dbReference>
<dbReference type="GO" id="GO:0006508">
    <property type="term" value="P:proteolysis"/>
    <property type="evidence" value="ECO:0007669"/>
    <property type="project" value="UniProtKB-KW"/>
</dbReference>
<keyword evidence="4 5" id="KW-0720">Serine protease</keyword>
<dbReference type="RefSeq" id="WP_008683000.1">
    <property type="nucleotide sequence ID" value="NZ_ANOH01000297.1"/>
</dbReference>